<proteinExistence type="predicted"/>
<reference evidence="4" key="1">
    <citation type="submission" date="2016-06" db="UniProtKB">
        <authorList>
            <consortium name="WormBaseParasite"/>
        </authorList>
    </citation>
    <scope>IDENTIFICATION</scope>
</reference>
<name>A0A183TLJ3_SCHSO</name>
<organism evidence="4">
    <name type="scientific">Schistocephalus solidus</name>
    <name type="common">Tapeworm</name>
    <dbReference type="NCBI Taxonomy" id="70667"/>
    <lineage>
        <taxon>Eukaryota</taxon>
        <taxon>Metazoa</taxon>
        <taxon>Spiralia</taxon>
        <taxon>Lophotrochozoa</taxon>
        <taxon>Platyhelminthes</taxon>
        <taxon>Cestoda</taxon>
        <taxon>Eucestoda</taxon>
        <taxon>Diphyllobothriidea</taxon>
        <taxon>Diphyllobothriidae</taxon>
        <taxon>Schistocephalus</taxon>
    </lineage>
</organism>
<evidence type="ECO:0000313" key="4">
    <source>
        <dbReference type="WBParaSite" id="SSLN_0001800201-mRNA-1"/>
    </source>
</evidence>
<evidence type="ECO:0000256" key="1">
    <source>
        <dbReference type="SAM" id="Phobius"/>
    </source>
</evidence>
<evidence type="ECO:0000313" key="2">
    <source>
        <dbReference type="EMBL" id="VDM03727.1"/>
    </source>
</evidence>
<evidence type="ECO:0000313" key="3">
    <source>
        <dbReference type="Proteomes" id="UP000275846"/>
    </source>
</evidence>
<accession>A0A183TLJ3</accession>
<dbReference type="WBParaSite" id="SSLN_0001800201-mRNA-1">
    <property type="protein sequence ID" value="SSLN_0001800201-mRNA-1"/>
    <property type="gene ID" value="SSLN_0001800201"/>
</dbReference>
<protein>
    <submittedName>
        <fullName evidence="4">Magnesium transporter</fullName>
    </submittedName>
</protein>
<keyword evidence="1" id="KW-1133">Transmembrane helix</keyword>
<gene>
    <name evidence="2" type="ORF">SSLN_LOCUS17341</name>
</gene>
<dbReference type="EMBL" id="UYSU01042376">
    <property type="protein sequence ID" value="VDM03727.1"/>
    <property type="molecule type" value="Genomic_DNA"/>
</dbReference>
<keyword evidence="3" id="KW-1185">Reference proteome</keyword>
<feature type="transmembrane region" description="Helical" evidence="1">
    <location>
        <begin position="22"/>
        <end position="40"/>
    </location>
</feature>
<keyword evidence="1" id="KW-0812">Transmembrane</keyword>
<dbReference type="AlphaFoldDB" id="A0A183TLJ3"/>
<keyword evidence="1" id="KW-0472">Membrane</keyword>
<dbReference type="Proteomes" id="UP000275846">
    <property type="component" value="Unassembled WGS sequence"/>
</dbReference>
<reference evidence="2 3" key="2">
    <citation type="submission" date="2018-11" db="EMBL/GenBank/DDBJ databases">
        <authorList>
            <consortium name="Pathogen Informatics"/>
        </authorList>
    </citation>
    <scope>NUCLEOTIDE SEQUENCE [LARGE SCALE GENOMIC DNA]</scope>
    <source>
        <strain evidence="2 3">NST_G2</strain>
    </source>
</reference>
<sequence length="93" mass="10137">MHLFFKDDLRSWFTSPLDFDHHLEILTIPIFSLVFTVLLFRDPWQTANASSTIASATPSGDDAGGPTFSPVFTLHGLLTIVSGSCVGGLINQQ</sequence>